<dbReference type="InterPro" id="IPR033336">
    <property type="entry name" value="SAXO1/2"/>
</dbReference>
<dbReference type="GO" id="GO:0036126">
    <property type="term" value="C:sperm flagellum"/>
    <property type="evidence" value="ECO:0007669"/>
    <property type="project" value="TreeGrafter"/>
</dbReference>
<dbReference type="GO" id="GO:0008017">
    <property type="term" value="F:microtubule binding"/>
    <property type="evidence" value="ECO:0007669"/>
    <property type="project" value="InterPro"/>
</dbReference>
<feature type="region of interest" description="Disordered" evidence="2">
    <location>
        <begin position="28"/>
        <end position="114"/>
    </location>
</feature>
<sequence length="583" mass="67046">MFRMPAAFCWRPIIFPTLVRTMVEPCDRGKRSAETPHAERRSPRYISRAGSGPTAPTAGRGPHRGETLTTTMVLHTRKPKPAPPPRAVTSDGGRHRPLQGTPLLGDGALPQSEPSMGRPRCLCEICTCGRHRCPHRPTRIYDNGQQLHLTTEYVEKYPKYSNISPARSLKPKQEYQAHRGKMEGITTFKSDYLPYDIVKRPFRVQEEYKPKTGELELGTTYKKDYNAHEIQPVMLVRPSERKHTTGGKLDTIPTYQDDYRSWEIQRREPVKLDHVYHPPTEKFGNPTTFQDDFVPRELNPRQSFKPLRVPKLSDMPFDGTTSHRISYIAHQLEPKFVKSKEEYKPSNQPFEDLTTHRNDFKGLPGPLARSCKPENAKVQSSDHFSGVTEFQDRFQPWQVSLPEARKSKEYTPPPGNMDFNSTSRLDYIRHEISPTVPIRPISNTRRSSAPFQGNTTTKEDFKAWASSRQEIIKKQQEIPKPTGKFYDLTTFKSHYVPHHIVPTRSFKPVRVILPNSAHFQDETMYRTEYTPKKQEICPANYPSPPGYTYVNTDSHGHKFFRQLTPEFSELNSNHIPKEVAVVS</sequence>
<dbReference type="Pfam" id="PF05217">
    <property type="entry name" value="SAXO1-2"/>
    <property type="match status" value="1"/>
</dbReference>
<evidence type="ECO:0000256" key="2">
    <source>
        <dbReference type="SAM" id="MobiDB-lite"/>
    </source>
</evidence>
<dbReference type="PANTHER" id="PTHR31516">
    <property type="entry name" value="STABILIZER OF AXONEMAL MICROTUBULES 2"/>
    <property type="match status" value="1"/>
</dbReference>
<gene>
    <name evidence="3" type="primary">SAXO2</name>
</gene>
<evidence type="ECO:0000313" key="3">
    <source>
        <dbReference type="Ensembl" id="ENSCJPP00005025920.1"/>
    </source>
</evidence>
<dbReference type="GeneTree" id="ENSGT00390000007252"/>
<evidence type="ECO:0000313" key="4">
    <source>
        <dbReference type="Proteomes" id="UP000694412"/>
    </source>
</evidence>
<organism evidence="3 4">
    <name type="scientific">Coturnix japonica</name>
    <name type="common">Japanese quail</name>
    <name type="synonym">Coturnix coturnix japonica</name>
    <dbReference type="NCBI Taxonomy" id="93934"/>
    <lineage>
        <taxon>Eukaryota</taxon>
        <taxon>Metazoa</taxon>
        <taxon>Chordata</taxon>
        <taxon>Craniata</taxon>
        <taxon>Vertebrata</taxon>
        <taxon>Euteleostomi</taxon>
        <taxon>Archelosauria</taxon>
        <taxon>Archosauria</taxon>
        <taxon>Dinosauria</taxon>
        <taxon>Saurischia</taxon>
        <taxon>Theropoda</taxon>
        <taxon>Coelurosauria</taxon>
        <taxon>Aves</taxon>
        <taxon>Neognathae</taxon>
        <taxon>Galloanserae</taxon>
        <taxon>Galliformes</taxon>
        <taxon>Phasianidae</taxon>
        <taxon>Perdicinae</taxon>
        <taxon>Coturnix</taxon>
    </lineage>
</organism>
<proteinExistence type="inferred from homology"/>
<accession>A0A8C2UAQ5</accession>
<comment type="similarity">
    <text evidence="1">Belongs to the FAM154 family.</text>
</comment>
<reference evidence="3" key="2">
    <citation type="submission" date="2025-08" db="UniProtKB">
        <authorList>
            <consortium name="Ensembl"/>
        </authorList>
    </citation>
    <scope>IDENTIFICATION</scope>
</reference>
<dbReference type="GO" id="GO:0005879">
    <property type="term" value="C:axonemal microtubule"/>
    <property type="evidence" value="ECO:0007669"/>
    <property type="project" value="TreeGrafter"/>
</dbReference>
<protein>
    <submittedName>
        <fullName evidence="3">Stabilizer of axonemal microtubules 2</fullName>
    </submittedName>
</protein>
<dbReference type="Proteomes" id="UP000694412">
    <property type="component" value="Chromosome 10"/>
</dbReference>
<dbReference type="PANTHER" id="PTHR31516:SF6">
    <property type="entry name" value="STABILIZER OF AXONEMAL MICROTUBULES 2"/>
    <property type="match status" value="1"/>
</dbReference>
<evidence type="ECO:0000256" key="1">
    <source>
        <dbReference type="ARBA" id="ARBA00008738"/>
    </source>
</evidence>
<dbReference type="GO" id="GO:0036064">
    <property type="term" value="C:ciliary basal body"/>
    <property type="evidence" value="ECO:0007669"/>
    <property type="project" value="TreeGrafter"/>
</dbReference>
<reference evidence="3" key="1">
    <citation type="submission" date="2015-11" db="EMBL/GenBank/DDBJ databases">
        <authorList>
            <consortium name="International Coturnix japonica Genome Analysis Consortium"/>
            <person name="Warren W."/>
            <person name="Burt D.W."/>
            <person name="Antin P.B."/>
            <person name="Lanford R."/>
            <person name="Gros J."/>
            <person name="Wilson R.K."/>
        </authorList>
    </citation>
    <scope>NUCLEOTIDE SEQUENCE [LARGE SCALE GENOMIC DNA]</scope>
</reference>
<reference evidence="3" key="3">
    <citation type="submission" date="2025-09" db="UniProtKB">
        <authorList>
            <consortium name="Ensembl"/>
        </authorList>
    </citation>
    <scope>IDENTIFICATION</scope>
</reference>
<name>A0A8C2UAQ5_COTJA</name>
<dbReference type="GO" id="GO:0005634">
    <property type="term" value="C:nucleus"/>
    <property type="evidence" value="ECO:0007669"/>
    <property type="project" value="Ensembl"/>
</dbReference>
<dbReference type="AlphaFoldDB" id="A0A8C2UAQ5"/>
<dbReference type="Ensembl" id="ENSCJPT00005035185.1">
    <property type="protein sequence ID" value="ENSCJPP00005025920.1"/>
    <property type="gene ID" value="ENSCJPG00005020255.1"/>
</dbReference>
<feature type="compositionally biased region" description="Basic and acidic residues" evidence="2">
    <location>
        <begin position="28"/>
        <end position="42"/>
    </location>
</feature>
<keyword evidence="4" id="KW-1185">Reference proteome</keyword>
<dbReference type="GO" id="GO:0005814">
    <property type="term" value="C:centriole"/>
    <property type="evidence" value="ECO:0007669"/>
    <property type="project" value="TreeGrafter"/>
</dbReference>